<evidence type="ECO:0000256" key="3">
    <source>
        <dbReference type="ARBA" id="ARBA00022763"/>
    </source>
</evidence>
<gene>
    <name evidence="7" type="ORF">GA0071312_0616</name>
    <name evidence="8" type="ORF">GA0071312_2792</name>
</gene>
<evidence type="ECO:0000256" key="6">
    <source>
        <dbReference type="ARBA" id="ARBA00029466"/>
    </source>
</evidence>
<dbReference type="CDD" id="cd00221">
    <property type="entry name" value="Vsr"/>
    <property type="match status" value="1"/>
</dbReference>
<keyword evidence="3" id="KW-0227">DNA damage</keyword>
<keyword evidence="1" id="KW-0540">Nuclease</keyword>
<dbReference type="InterPro" id="IPR011335">
    <property type="entry name" value="Restrct_endonuc-II-like"/>
</dbReference>
<dbReference type="InterPro" id="IPR004603">
    <property type="entry name" value="DNA_mismatch_endonuc_vsr"/>
</dbReference>
<keyword evidence="2 8" id="KW-0255">Endonuclease</keyword>
<dbReference type="Gene3D" id="3.40.960.10">
    <property type="entry name" value="VSR Endonuclease"/>
    <property type="match status" value="1"/>
</dbReference>
<comment type="similarity">
    <text evidence="6">Belongs to the Vsr family.</text>
</comment>
<evidence type="ECO:0000313" key="8">
    <source>
        <dbReference type="EMBL" id="SCC81827.1"/>
    </source>
</evidence>
<dbReference type="SUPFAM" id="SSF52980">
    <property type="entry name" value="Restriction endonuclease-like"/>
    <property type="match status" value="1"/>
</dbReference>
<evidence type="ECO:0000256" key="5">
    <source>
        <dbReference type="ARBA" id="ARBA00023204"/>
    </source>
</evidence>
<dbReference type="EMBL" id="FMBM01000002">
    <property type="protein sequence ID" value="SCC81827.1"/>
    <property type="molecule type" value="Genomic_DNA"/>
</dbReference>
<dbReference type="EMBL" id="FMBM01000001">
    <property type="protein sequence ID" value="SCC79002.1"/>
    <property type="molecule type" value="Genomic_DNA"/>
</dbReference>
<accession>A0ABY0KBV5</accession>
<dbReference type="Pfam" id="PF03852">
    <property type="entry name" value="Vsr"/>
    <property type="match status" value="1"/>
</dbReference>
<name>A0ABY0KBV5_9HYPH</name>
<comment type="caution">
    <text evidence="8">The sequence shown here is derived from an EMBL/GenBank/DDBJ whole genome shotgun (WGS) entry which is preliminary data.</text>
</comment>
<keyword evidence="5" id="KW-0234">DNA repair</keyword>
<protein>
    <submittedName>
        <fullName evidence="8">DNA mismatch endonuclease Vsr</fullName>
    </submittedName>
</protein>
<evidence type="ECO:0000256" key="4">
    <source>
        <dbReference type="ARBA" id="ARBA00022801"/>
    </source>
</evidence>
<evidence type="ECO:0000313" key="9">
    <source>
        <dbReference type="Proteomes" id="UP000182800"/>
    </source>
</evidence>
<evidence type="ECO:0000256" key="2">
    <source>
        <dbReference type="ARBA" id="ARBA00022759"/>
    </source>
</evidence>
<evidence type="ECO:0000313" key="7">
    <source>
        <dbReference type="EMBL" id="SCC79002.1"/>
    </source>
</evidence>
<proteinExistence type="inferred from homology"/>
<keyword evidence="4" id="KW-0378">Hydrolase</keyword>
<organism evidence="8 9">
    <name type="scientific">Saliniramus fredricksonii</name>
    <dbReference type="NCBI Taxonomy" id="1653334"/>
    <lineage>
        <taxon>Bacteria</taxon>
        <taxon>Pseudomonadati</taxon>
        <taxon>Pseudomonadota</taxon>
        <taxon>Alphaproteobacteria</taxon>
        <taxon>Hyphomicrobiales</taxon>
        <taxon>Salinarimonadaceae</taxon>
        <taxon>Saliniramus</taxon>
    </lineage>
</organism>
<sequence length="98" mass="11447">MSRIRSSNTAPEVALRRAMHALGFRFRLHSKGLPGKPDIVLPRYKTVIFVHGCFWHRHRGCKVATTPKTNTEFWVEKFDRNVVRDARTREQLERSCPS</sequence>
<dbReference type="NCBIfam" id="TIGR00632">
    <property type="entry name" value="vsr"/>
    <property type="match status" value="1"/>
</dbReference>
<evidence type="ECO:0000256" key="1">
    <source>
        <dbReference type="ARBA" id="ARBA00022722"/>
    </source>
</evidence>
<dbReference type="GO" id="GO:0004519">
    <property type="term" value="F:endonuclease activity"/>
    <property type="evidence" value="ECO:0007669"/>
    <property type="project" value="UniProtKB-KW"/>
</dbReference>
<reference evidence="8 9" key="1">
    <citation type="submission" date="2016-08" db="EMBL/GenBank/DDBJ databases">
        <authorList>
            <person name="Varghese N."/>
            <person name="Submissions Spin"/>
        </authorList>
    </citation>
    <scope>NUCLEOTIDE SEQUENCE [LARGE SCALE GENOMIC DNA]</scope>
    <source>
        <strain evidence="8 9">HL-109</strain>
    </source>
</reference>
<keyword evidence="9" id="KW-1185">Reference proteome</keyword>
<dbReference type="Proteomes" id="UP000182800">
    <property type="component" value="Unassembled WGS sequence"/>
</dbReference>